<gene>
    <name evidence="21" type="ORF">PGLA1383_LOCUS4789</name>
</gene>
<dbReference type="EMBL" id="CAJNNV010001820">
    <property type="protein sequence ID" value="CAE8585888.1"/>
    <property type="molecule type" value="Genomic_DNA"/>
</dbReference>
<keyword evidence="4" id="KW-1003">Cell membrane</keyword>
<evidence type="ECO:0000256" key="13">
    <source>
        <dbReference type="ARBA" id="ARBA00023065"/>
    </source>
</evidence>
<feature type="transmembrane region" description="Helical" evidence="19">
    <location>
        <begin position="78"/>
        <end position="100"/>
    </location>
</feature>
<evidence type="ECO:0000256" key="14">
    <source>
        <dbReference type="ARBA" id="ARBA00023136"/>
    </source>
</evidence>
<comment type="caution">
    <text evidence="21">The sequence shown here is derived from an EMBL/GenBank/DDBJ whole genome shotgun (WGS) entry which is preliminary data.</text>
</comment>
<keyword evidence="14 19" id="KW-0472">Membrane</keyword>
<keyword evidence="15" id="KW-0325">Glycoprotein</keyword>
<evidence type="ECO:0000256" key="16">
    <source>
        <dbReference type="ARBA" id="ARBA00023201"/>
    </source>
</evidence>
<keyword evidence="16" id="KW-0739">Sodium transport</keyword>
<keyword evidence="7" id="KW-0732">Signal</keyword>
<reference evidence="21" key="1">
    <citation type="submission" date="2021-02" db="EMBL/GenBank/DDBJ databases">
        <authorList>
            <person name="Dougan E. K."/>
            <person name="Rhodes N."/>
            <person name="Thang M."/>
            <person name="Chan C."/>
        </authorList>
    </citation>
    <scope>NUCLEOTIDE SEQUENCE</scope>
</reference>
<evidence type="ECO:0000259" key="20">
    <source>
        <dbReference type="SMART" id="SM00237"/>
    </source>
</evidence>
<feature type="transmembrane region" description="Helical" evidence="19">
    <location>
        <begin position="745"/>
        <end position="764"/>
    </location>
</feature>
<evidence type="ECO:0000256" key="8">
    <source>
        <dbReference type="ARBA" id="ARBA00022737"/>
    </source>
</evidence>
<dbReference type="OrthoDB" id="418484at2759"/>
<dbReference type="SMART" id="SM00237">
    <property type="entry name" value="Calx_beta"/>
    <property type="match status" value="2"/>
</dbReference>
<dbReference type="PANTHER" id="PTHR11878">
    <property type="entry name" value="SODIUM/CALCIUM EXCHANGER"/>
    <property type="match status" value="1"/>
</dbReference>
<protein>
    <recommendedName>
        <fullName evidence="20">Calx-beta domain-containing protein</fullName>
    </recommendedName>
</protein>
<feature type="transmembrane region" description="Helical" evidence="19">
    <location>
        <begin position="35"/>
        <end position="57"/>
    </location>
</feature>
<evidence type="ECO:0000256" key="11">
    <source>
        <dbReference type="ARBA" id="ARBA00022989"/>
    </source>
</evidence>
<comment type="similarity">
    <text evidence="2">Belongs to the Ca(2+):cation antiporter (CaCA) (TC 2.A.19) family. SLC8 subfamily.</text>
</comment>
<dbReference type="GO" id="GO:0005516">
    <property type="term" value="F:calmodulin binding"/>
    <property type="evidence" value="ECO:0007669"/>
    <property type="project" value="UniProtKB-KW"/>
</dbReference>
<evidence type="ECO:0000256" key="19">
    <source>
        <dbReference type="SAM" id="Phobius"/>
    </source>
</evidence>
<feature type="domain" description="Calx-beta" evidence="20">
    <location>
        <begin position="340"/>
        <end position="439"/>
    </location>
</feature>
<keyword evidence="9" id="KW-0106">Calcium</keyword>
<dbReference type="GO" id="GO:0005432">
    <property type="term" value="F:calcium:sodium antiporter activity"/>
    <property type="evidence" value="ECO:0007669"/>
    <property type="project" value="InterPro"/>
</dbReference>
<feature type="region of interest" description="Disordered" evidence="18">
    <location>
        <begin position="286"/>
        <end position="306"/>
    </location>
</feature>
<evidence type="ECO:0000256" key="1">
    <source>
        <dbReference type="ARBA" id="ARBA00004651"/>
    </source>
</evidence>
<dbReference type="InterPro" id="IPR004837">
    <property type="entry name" value="NaCa_Exmemb"/>
</dbReference>
<feature type="transmembrane region" description="Helical" evidence="19">
    <location>
        <begin position="156"/>
        <end position="179"/>
    </location>
</feature>
<dbReference type="PANTHER" id="PTHR11878:SF65">
    <property type="entry name" value="NA_CA-EXCHANGE PROTEIN, ISOFORM G"/>
    <property type="match status" value="1"/>
</dbReference>
<evidence type="ECO:0000313" key="21">
    <source>
        <dbReference type="EMBL" id="CAE8585888.1"/>
    </source>
</evidence>
<evidence type="ECO:0000256" key="15">
    <source>
        <dbReference type="ARBA" id="ARBA00023180"/>
    </source>
</evidence>
<feature type="transmembrane region" description="Helical" evidence="19">
    <location>
        <begin position="796"/>
        <end position="814"/>
    </location>
</feature>
<dbReference type="InterPro" id="IPR051171">
    <property type="entry name" value="CaCA"/>
</dbReference>
<evidence type="ECO:0000256" key="5">
    <source>
        <dbReference type="ARBA" id="ARBA00022692"/>
    </source>
</evidence>
<sequence>MANVTTPPRICEEGGSGLIFPFVPNEHEWTSWMRAILYIILLFWCFLGVAIVSDTFMSAIERITSQRRRKFNAVTGRFVTVVVWNPTVANLTLMALGSSAPEILLSVIEILGNEFYSGDLGPSTIVGSAAFNLFIIIAVCVAAIPDGETRAIKEMPVYMVTAAFSIFAYLWLLIILTGISPNVVEVWEAVFTFLLFPALVGIAYIADLGYFGSSAGAPKMGRGWVMTADMSKEELADLEADIRARHGDGGKLSLSREAVAQIMEIEGAEFKSRAKYRQLATAKLSGSRSGSKLSGSRSGSRKVFAQESPRQLLHKMTIPGQIPEPPTSDPARIVPFDDDDDLSIEPTIEQIYFTFDCGRRAVMENGGKVTLRVTRYGGDSRTASVGYRTCNGSGRAAQDFVHAEGRLSFGMGEMEKSFTVEIIDNEEPEMDREFYAELVSPEAKGQGTQALLGEMPKMTVTIIDDDKPGAISFLSESMDVDENPAGDKQFSIVVERKHGASGKVSCSYRTDNASAVANTDFEPLEGILEFDHGECQKIITGTIKETTRYQKSTMFRVILADPQGGAKFDDVTDGGQDLCILTVFINAKQVSRDPIEKMKSNFSVRWDKAKTGNANWASQFKDAIFVGVEDAQDEDEDAKPGITEWALHIATWPWKLFFAFIPPTDYCGGWLCFCASLGMIGIVTAIIGDVASLFGCCVGIPDQVTAFTLVALGTSLPDTFASKTAATQDPQADASIGNVTGSNSVNVFLGLGMPWTIGAIYWTLGTTAKWRGLYADDPEVPEAFRGGAFIVKAGDLGFSVMVFTVGACVCVAILQVRRMLYKGELGGPKIPKVVTVVALCSIWFFYIGLSTWKVMSSS</sequence>
<keyword evidence="6" id="KW-0479">Metal-binding</keyword>
<keyword evidence="3" id="KW-0813">Transport</keyword>
<feature type="compositionally biased region" description="Low complexity" evidence="18">
    <location>
        <begin position="286"/>
        <end position="302"/>
    </location>
</feature>
<comment type="catalytic activity">
    <reaction evidence="17">
        <text>Ca(2+)(in) + 3 Na(+)(out) = Ca(2+)(out) + 3 Na(+)(in)</text>
        <dbReference type="Rhea" id="RHEA:69955"/>
        <dbReference type="ChEBI" id="CHEBI:29101"/>
        <dbReference type="ChEBI" id="CHEBI:29108"/>
    </reaction>
</comment>
<keyword evidence="10" id="KW-0112">Calmodulin-binding</keyword>
<dbReference type="GO" id="GO:0007154">
    <property type="term" value="P:cell communication"/>
    <property type="evidence" value="ECO:0007669"/>
    <property type="project" value="InterPro"/>
</dbReference>
<comment type="subcellular location">
    <subcellularLocation>
        <location evidence="1">Cell membrane</location>
        <topology evidence="1">Multi-pass membrane protein</topology>
    </subcellularLocation>
</comment>
<evidence type="ECO:0000256" key="9">
    <source>
        <dbReference type="ARBA" id="ARBA00022837"/>
    </source>
</evidence>
<keyword evidence="8" id="KW-0677">Repeat</keyword>
<feature type="domain" description="Calx-beta" evidence="20">
    <location>
        <begin position="458"/>
        <end position="560"/>
    </location>
</feature>
<keyword evidence="12" id="KW-0915">Sodium</keyword>
<accession>A0A813DJX4</accession>
<name>A0A813DJX4_POLGL</name>
<dbReference type="GO" id="GO:0046872">
    <property type="term" value="F:metal ion binding"/>
    <property type="evidence" value="ECO:0007669"/>
    <property type="project" value="UniProtKB-KW"/>
</dbReference>
<feature type="transmembrane region" description="Helical" evidence="19">
    <location>
        <begin position="834"/>
        <end position="852"/>
    </location>
</feature>
<dbReference type="InterPro" id="IPR003644">
    <property type="entry name" value="Calx_beta"/>
</dbReference>
<proteinExistence type="inferred from homology"/>
<evidence type="ECO:0000256" key="18">
    <source>
        <dbReference type="SAM" id="MobiDB-lite"/>
    </source>
</evidence>
<evidence type="ECO:0000256" key="10">
    <source>
        <dbReference type="ARBA" id="ARBA00022860"/>
    </source>
</evidence>
<keyword evidence="5 19" id="KW-0812">Transmembrane</keyword>
<feature type="transmembrane region" description="Helical" evidence="19">
    <location>
        <begin position="120"/>
        <end position="144"/>
    </location>
</feature>
<dbReference type="InterPro" id="IPR044880">
    <property type="entry name" value="NCX_ion-bd_dom_sf"/>
</dbReference>
<evidence type="ECO:0000256" key="3">
    <source>
        <dbReference type="ARBA" id="ARBA00022448"/>
    </source>
</evidence>
<dbReference type="InterPro" id="IPR004836">
    <property type="entry name" value="Na_Ca_Ex"/>
</dbReference>
<evidence type="ECO:0000256" key="17">
    <source>
        <dbReference type="ARBA" id="ARBA00033667"/>
    </source>
</evidence>
<dbReference type="AlphaFoldDB" id="A0A813DJX4"/>
<evidence type="ECO:0000256" key="12">
    <source>
        <dbReference type="ARBA" id="ARBA00023053"/>
    </source>
</evidence>
<dbReference type="GO" id="GO:0005886">
    <property type="term" value="C:plasma membrane"/>
    <property type="evidence" value="ECO:0007669"/>
    <property type="project" value="UniProtKB-SubCell"/>
</dbReference>
<dbReference type="Gene3D" id="2.60.40.2030">
    <property type="match status" value="2"/>
</dbReference>
<organism evidence="21 22">
    <name type="scientific">Polarella glacialis</name>
    <name type="common">Dinoflagellate</name>
    <dbReference type="NCBI Taxonomy" id="89957"/>
    <lineage>
        <taxon>Eukaryota</taxon>
        <taxon>Sar</taxon>
        <taxon>Alveolata</taxon>
        <taxon>Dinophyceae</taxon>
        <taxon>Suessiales</taxon>
        <taxon>Suessiaceae</taxon>
        <taxon>Polarella</taxon>
    </lineage>
</organism>
<keyword evidence="11 19" id="KW-1133">Transmembrane helix</keyword>
<keyword evidence="13" id="KW-0406">Ion transport</keyword>
<evidence type="ECO:0000256" key="6">
    <source>
        <dbReference type="ARBA" id="ARBA00022723"/>
    </source>
</evidence>
<evidence type="ECO:0000256" key="4">
    <source>
        <dbReference type="ARBA" id="ARBA00022475"/>
    </source>
</evidence>
<dbReference type="Gene3D" id="1.20.1420.30">
    <property type="entry name" value="NCX, central ion-binding region"/>
    <property type="match status" value="2"/>
</dbReference>
<feature type="transmembrane region" description="Helical" evidence="19">
    <location>
        <begin position="191"/>
        <end position="212"/>
    </location>
</feature>
<dbReference type="PRINTS" id="PR01259">
    <property type="entry name" value="NACAEXCHNGR"/>
</dbReference>
<dbReference type="GO" id="GO:0098703">
    <property type="term" value="P:calcium ion import across plasma membrane"/>
    <property type="evidence" value="ECO:0007669"/>
    <property type="project" value="TreeGrafter"/>
</dbReference>
<dbReference type="Pfam" id="PF03160">
    <property type="entry name" value="Calx-beta"/>
    <property type="match status" value="1"/>
</dbReference>
<keyword evidence="22" id="KW-1185">Reference proteome</keyword>
<dbReference type="Proteomes" id="UP000654075">
    <property type="component" value="Unassembled WGS sequence"/>
</dbReference>
<evidence type="ECO:0000256" key="7">
    <source>
        <dbReference type="ARBA" id="ARBA00022729"/>
    </source>
</evidence>
<dbReference type="SUPFAM" id="SSF141072">
    <property type="entry name" value="CalX-like"/>
    <property type="match status" value="2"/>
</dbReference>
<evidence type="ECO:0000313" key="22">
    <source>
        <dbReference type="Proteomes" id="UP000654075"/>
    </source>
</evidence>
<dbReference type="Pfam" id="PF01699">
    <property type="entry name" value="Na_Ca_ex"/>
    <property type="match status" value="2"/>
</dbReference>
<dbReference type="OMA" id="IAKMGCP"/>
<dbReference type="InterPro" id="IPR038081">
    <property type="entry name" value="CalX-like_sf"/>
</dbReference>
<evidence type="ECO:0000256" key="2">
    <source>
        <dbReference type="ARBA" id="ARBA00007489"/>
    </source>
</evidence>